<accession>A0ABQ5ZUX4</accession>
<evidence type="ECO:0000313" key="2">
    <source>
        <dbReference type="Proteomes" id="UP001156682"/>
    </source>
</evidence>
<sequence length="177" mass="20173">MKENNQSNEDQTMKVGPDVPGYKLIWMINQTATSQQLTQQELSEIFGLAASTVSYILTARKDIRKLDKSVFNKIAKWLDLPVLSVLMLAEQITPEDFYSDKTSMDEAINRATKLILSDPDWGAYAPRELLTSDSKDLKIFLIWCYERATSTKLLPGAIDYLDLIKELESFRKENKTG</sequence>
<keyword evidence="2" id="KW-1185">Reference proteome</keyword>
<reference evidence="2" key="1">
    <citation type="journal article" date="2019" name="Int. J. Syst. Evol. Microbiol.">
        <title>The Global Catalogue of Microorganisms (GCM) 10K type strain sequencing project: providing services to taxonomists for standard genome sequencing and annotation.</title>
        <authorList>
            <consortium name="The Broad Institute Genomics Platform"/>
            <consortium name="The Broad Institute Genome Sequencing Center for Infectious Disease"/>
            <person name="Wu L."/>
            <person name="Ma J."/>
        </authorList>
    </citation>
    <scope>NUCLEOTIDE SEQUENCE [LARGE SCALE GENOMIC DNA]</scope>
    <source>
        <strain evidence="2">NBRC 100033</strain>
    </source>
</reference>
<comment type="caution">
    <text evidence="1">The sequence shown here is derived from an EMBL/GenBank/DDBJ whole genome shotgun (WGS) entry which is preliminary data.</text>
</comment>
<gene>
    <name evidence="1" type="ORF">GCM10007878_13920</name>
</gene>
<dbReference type="InterPro" id="IPR010982">
    <property type="entry name" value="Lambda_DNA-bd_dom_sf"/>
</dbReference>
<organism evidence="1 2">
    <name type="scientific">Marinospirillum insulare</name>
    <dbReference type="NCBI Taxonomy" id="217169"/>
    <lineage>
        <taxon>Bacteria</taxon>
        <taxon>Pseudomonadati</taxon>
        <taxon>Pseudomonadota</taxon>
        <taxon>Gammaproteobacteria</taxon>
        <taxon>Oceanospirillales</taxon>
        <taxon>Oceanospirillaceae</taxon>
        <taxon>Marinospirillum</taxon>
    </lineage>
</organism>
<dbReference type="Proteomes" id="UP001156682">
    <property type="component" value="Unassembled WGS sequence"/>
</dbReference>
<dbReference type="SUPFAM" id="SSF47413">
    <property type="entry name" value="lambda repressor-like DNA-binding domains"/>
    <property type="match status" value="1"/>
</dbReference>
<protein>
    <recommendedName>
        <fullName evidence="3">Helix-turn-helix</fullName>
    </recommendedName>
</protein>
<evidence type="ECO:0000313" key="1">
    <source>
        <dbReference type="EMBL" id="GLR63954.1"/>
    </source>
</evidence>
<dbReference type="Gene3D" id="1.10.260.40">
    <property type="entry name" value="lambda repressor-like DNA-binding domains"/>
    <property type="match status" value="1"/>
</dbReference>
<evidence type="ECO:0008006" key="3">
    <source>
        <dbReference type="Google" id="ProtNLM"/>
    </source>
</evidence>
<proteinExistence type="predicted"/>
<dbReference type="CDD" id="cd00093">
    <property type="entry name" value="HTH_XRE"/>
    <property type="match status" value="1"/>
</dbReference>
<dbReference type="EMBL" id="BSOR01000022">
    <property type="protein sequence ID" value="GLR63954.1"/>
    <property type="molecule type" value="Genomic_DNA"/>
</dbReference>
<name>A0ABQ5ZUX4_9GAMM</name>
<dbReference type="InterPro" id="IPR001387">
    <property type="entry name" value="Cro/C1-type_HTH"/>
</dbReference>
<dbReference type="RefSeq" id="WP_027851692.1">
    <property type="nucleotide sequence ID" value="NZ_BSOR01000022.1"/>
</dbReference>